<keyword evidence="2" id="KW-0964">Secreted</keyword>
<dbReference type="EMBL" id="JABFTP020000021">
    <property type="protein sequence ID" value="KAL3267759.1"/>
    <property type="molecule type" value="Genomic_DNA"/>
</dbReference>
<evidence type="ECO:0000313" key="5">
    <source>
        <dbReference type="Proteomes" id="UP001516400"/>
    </source>
</evidence>
<evidence type="ECO:0008006" key="6">
    <source>
        <dbReference type="Google" id="ProtNLM"/>
    </source>
</evidence>
<evidence type="ECO:0000256" key="2">
    <source>
        <dbReference type="ARBA" id="ARBA00022525"/>
    </source>
</evidence>
<dbReference type="SUPFAM" id="SSF57603">
    <property type="entry name" value="FnI-like domain"/>
    <property type="match status" value="2"/>
</dbReference>
<accession>A0ABD2MMX8</accession>
<evidence type="ECO:0000256" key="3">
    <source>
        <dbReference type="ARBA" id="ARBA00022729"/>
    </source>
</evidence>
<dbReference type="InterPro" id="IPR052424">
    <property type="entry name" value="Kielin_Chordin-BMP_Reg"/>
</dbReference>
<comment type="caution">
    <text evidence="4">The sequence shown here is derived from an EMBL/GenBank/DDBJ whole genome shotgun (WGS) entry which is preliminary data.</text>
</comment>
<evidence type="ECO:0000256" key="1">
    <source>
        <dbReference type="ARBA" id="ARBA00004613"/>
    </source>
</evidence>
<keyword evidence="3" id="KW-0732">Signal</keyword>
<gene>
    <name evidence="4" type="ORF">HHI36_006886</name>
</gene>
<feature type="non-terminal residue" evidence="4">
    <location>
        <position position="173"/>
    </location>
</feature>
<dbReference type="PANTHER" id="PTHR46698:SF3">
    <property type="entry name" value="TENECTIN ISOFORM 1-RELATED"/>
    <property type="match status" value="1"/>
</dbReference>
<dbReference type="PANTHER" id="PTHR46698">
    <property type="entry name" value="CROSSVEINLESS 2"/>
    <property type="match status" value="1"/>
</dbReference>
<reference evidence="4 5" key="1">
    <citation type="journal article" date="2021" name="BMC Biol.">
        <title>Horizontally acquired antibacterial genes associated with adaptive radiation of ladybird beetles.</title>
        <authorList>
            <person name="Li H.S."/>
            <person name="Tang X.F."/>
            <person name="Huang Y.H."/>
            <person name="Xu Z.Y."/>
            <person name="Chen M.L."/>
            <person name="Du X.Y."/>
            <person name="Qiu B.Y."/>
            <person name="Chen P.T."/>
            <person name="Zhang W."/>
            <person name="Slipinski A."/>
            <person name="Escalona H.E."/>
            <person name="Waterhouse R.M."/>
            <person name="Zwick A."/>
            <person name="Pang H."/>
        </authorList>
    </citation>
    <scope>NUCLEOTIDE SEQUENCE [LARGE SCALE GENOMIC DNA]</scope>
    <source>
        <strain evidence="4">SYSU2018</strain>
    </source>
</reference>
<keyword evidence="5" id="KW-1185">Reference proteome</keyword>
<organism evidence="4 5">
    <name type="scientific">Cryptolaemus montrouzieri</name>
    <dbReference type="NCBI Taxonomy" id="559131"/>
    <lineage>
        <taxon>Eukaryota</taxon>
        <taxon>Metazoa</taxon>
        <taxon>Ecdysozoa</taxon>
        <taxon>Arthropoda</taxon>
        <taxon>Hexapoda</taxon>
        <taxon>Insecta</taxon>
        <taxon>Pterygota</taxon>
        <taxon>Neoptera</taxon>
        <taxon>Endopterygota</taxon>
        <taxon>Coleoptera</taxon>
        <taxon>Polyphaga</taxon>
        <taxon>Cucujiformia</taxon>
        <taxon>Coccinelloidea</taxon>
        <taxon>Coccinellidae</taxon>
        <taxon>Scymninae</taxon>
        <taxon>Scymnini</taxon>
        <taxon>Cryptolaemus</taxon>
    </lineage>
</organism>
<dbReference type="Gene3D" id="6.20.200.20">
    <property type="match status" value="1"/>
</dbReference>
<sequence>PLAELGADNLGYYPVSDKTGCYYNFQHYDEGDRIFTNEPCLNCTCHNKMLMCYLRVCPFIKAYGENCRVEKRADLCCPIITCPEVPVPVLSSNASQQGSSDTSLGRPDNYGCSIDGLFYADGVRIPGDPSKPCELCYCIRNKTACVMQECTLKIQGCTPVYHKDICCPIRYNC</sequence>
<dbReference type="Proteomes" id="UP001516400">
    <property type="component" value="Unassembled WGS sequence"/>
</dbReference>
<dbReference type="AlphaFoldDB" id="A0ABD2MMX8"/>
<protein>
    <recommendedName>
        <fullName evidence="6">VWFC domain-containing protein</fullName>
    </recommendedName>
</protein>
<feature type="non-terminal residue" evidence="4">
    <location>
        <position position="1"/>
    </location>
</feature>
<proteinExistence type="predicted"/>
<evidence type="ECO:0000313" key="4">
    <source>
        <dbReference type="EMBL" id="KAL3267759.1"/>
    </source>
</evidence>
<comment type="subcellular location">
    <subcellularLocation>
        <location evidence="1">Secreted</location>
    </subcellularLocation>
</comment>
<name>A0ABD2MMX8_9CUCU</name>
<dbReference type="GO" id="GO:0005576">
    <property type="term" value="C:extracellular region"/>
    <property type="evidence" value="ECO:0007669"/>
    <property type="project" value="UniProtKB-SubCell"/>
</dbReference>